<protein>
    <submittedName>
        <fullName evidence="2">Uncharacterized protein</fullName>
    </submittedName>
</protein>
<dbReference type="EMBL" id="BGZK01000026">
    <property type="protein sequence ID" value="GBP07327.1"/>
    <property type="molecule type" value="Genomic_DNA"/>
</dbReference>
<evidence type="ECO:0000313" key="3">
    <source>
        <dbReference type="Proteomes" id="UP000299102"/>
    </source>
</evidence>
<comment type="caution">
    <text evidence="2">The sequence shown here is derived from an EMBL/GenBank/DDBJ whole genome shotgun (WGS) entry which is preliminary data.</text>
</comment>
<evidence type="ECO:0000256" key="1">
    <source>
        <dbReference type="SAM" id="MobiDB-lite"/>
    </source>
</evidence>
<reference evidence="2 3" key="1">
    <citation type="journal article" date="2019" name="Commun. Biol.">
        <title>The bagworm genome reveals a unique fibroin gene that provides high tensile strength.</title>
        <authorList>
            <person name="Kono N."/>
            <person name="Nakamura H."/>
            <person name="Ohtoshi R."/>
            <person name="Tomita M."/>
            <person name="Numata K."/>
            <person name="Arakawa K."/>
        </authorList>
    </citation>
    <scope>NUCLEOTIDE SEQUENCE [LARGE SCALE GENOMIC DNA]</scope>
</reference>
<organism evidence="2 3">
    <name type="scientific">Eumeta variegata</name>
    <name type="common">Bagworm moth</name>
    <name type="synonym">Eumeta japonica</name>
    <dbReference type="NCBI Taxonomy" id="151549"/>
    <lineage>
        <taxon>Eukaryota</taxon>
        <taxon>Metazoa</taxon>
        <taxon>Ecdysozoa</taxon>
        <taxon>Arthropoda</taxon>
        <taxon>Hexapoda</taxon>
        <taxon>Insecta</taxon>
        <taxon>Pterygota</taxon>
        <taxon>Neoptera</taxon>
        <taxon>Endopterygota</taxon>
        <taxon>Lepidoptera</taxon>
        <taxon>Glossata</taxon>
        <taxon>Ditrysia</taxon>
        <taxon>Tineoidea</taxon>
        <taxon>Psychidae</taxon>
        <taxon>Oiketicinae</taxon>
        <taxon>Eumeta</taxon>
    </lineage>
</organism>
<name>A0A4C1T1G1_EUMVA</name>
<dbReference type="Proteomes" id="UP000299102">
    <property type="component" value="Unassembled WGS sequence"/>
</dbReference>
<keyword evidence="3" id="KW-1185">Reference proteome</keyword>
<feature type="region of interest" description="Disordered" evidence="1">
    <location>
        <begin position="1"/>
        <end position="28"/>
    </location>
</feature>
<gene>
    <name evidence="2" type="ORF">EVAR_4723_1</name>
</gene>
<sequence length="74" mass="8545">MSESHAGALSGIGRRAADGRAPANRIGSYRYPARRLRYNKSHDKVEKQYKLRKQYPPVRAPPERKCREALRFFG</sequence>
<proteinExistence type="predicted"/>
<accession>A0A4C1T1G1</accession>
<dbReference type="AlphaFoldDB" id="A0A4C1T1G1"/>
<evidence type="ECO:0000313" key="2">
    <source>
        <dbReference type="EMBL" id="GBP07327.1"/>
    </source>
</evidence>